<dbReference type="Proteomes" id="UP000233343">
    <property type="component" value="Unassembled WGS sequence"/>
</dbReference>
<feature type="domain" description="Metallo-beta-lactamase" evidence="1">
    <location>
        <begin position="47"/>
        <end position="242"/>
    </location>
</feature>
<dbReference type="CDD" id="cd07731">
    <property type="entry name" value="ComA-like_MBL-fold"/>
    <property type="match status" value="1"/>
</dbReference>
<dbReference type="Pfam" id="PF00753">
    <property type="entry name" value="Lactamase_B"/>
    <property type="match status" value="1"/>
</dbReference>
<dbReference type="PANTHER" id="PTHR30619:SF7">
    <property type="entry name" value="BETA-LACTAMASE DOMAIN PROTEIN"/>
    <property type="match status" value="1"/>
</dbReference>
<evidence type="ECO:0000259" key="1">
    <source>
        <dbReference type="SMART" id="SM00849"/>
    </source>
</evidence>
<reference evidence="2 3" key="1">
    <citation type="journal article" date="2010" name="Int. J. Syst. Evol. Microbiol.">
        <title>Bacillus horneckiae sp. nov., isolated from a spacecraft-assembly clean room.</title>
        <authorList>
            <person name="Vaishampayan P."/>
            <person name="Probst A."/>
            <person name="Krishnamurthi S."/>
            <person name="Ghosh S."/>
            <person name="Osman S."/>
            <person name="McDowall A."/>
            <person name="Ruckmani A."/>
            <person name="Mayilraj S."/>
            <person name="Venkateswaran K."/>
        </authorList>
    </citation>
    <scope>NUCLEOTIDE SEQUENCE [LARGE SCALE GENOMIC DNA]</scope>
    <source>
        <strain evidence="3">1PO1SC</strain>
    </source>
</reference>
<dbReference type="EMBL" id="PISD01000019">
    <property type="protein sequence ID" value="PKG29043.1"/>
    <property type="molecule type" value="Genomic_DNA"/>
</dbReference>
<protein>
    <submittedName>
        <fullName evidence="2">MBL fold metallo-hydrolase</fullName>
    </submittedName>
</protein>
<dbReference type="Pfam" id="PF12836">
    <property type="entry name" value="HHH_3"/>
    <property type="match status" value="1"/>
</dbReference>
<dbReference type="SUPFAM" id="SSF81585">
    <property type="entry name" value="PsbU/PolX domain-like"/>
    <property type="match status" value="1"/>
</dbReference>
<dbReference type="PANTHER" id="PTHR30619">
    <property type="entry name" value="DNA INTERNALIZATION/COMPETENCE PROTEIN COMEC/REC2"/>
    <property type="match status" value="1"/>
</dbReference>
<dbReference type="SUPFAM" id="SSF56281">
    <property type="entry name" value="Metallo-hydrolase/oxidoreductase"/>
    <property type="match status" value="1"/>
</dbReference>
<evidence type="ECO:0000313" key="2">
    <source>
        <dbReference type="EMBL" id="PKG29043.1"/>
    </source>
</evidence>
<dbReference type="InterPro" id="IPR035681">
    <property type="entry name" value="ComA-like_MBL"/>
</dbReference>
<evidence type="ECO:0000313" key="3">
    <source>
        <dbReference type="Proteomes" id="UP000233343"/>
    </source>
</evidence>
<dbReference type="InterPro" id="IPR001279">
    <property type="entry name" value="Metallo-B-lactamas"/>
</dbReference>
<gene>
    <name evidence="2" type="ORF">CWS20_09750</name>
</gene>
<dbReference type="GO" id="GO:0016787">
    <property type="term" value="F:hydrolase activity"/>
    <property type="evidence" value="ECO:0007669"/>
    <property type="project" value="UniProtKB-KW"/>
</dbReference>
<name>A0A2N0ZHR0_9BACI</name>
<dbReference type="SMART" id="SM00849">
    <property type="entry name" value="Lactamase_B"/>
    <property type="match status" value="1"/>
</dbReference>
<organism evidence="2 3">
    <name type="scientific">Cytobacillus horneckiae</name>
    <dbReference type="NCBI Taxonomy" id="549687"/>
    <lineage>
        <taxon>Bacteria</taxon>
        <taxon>Bacillati</taxon>
        <taxon>Bacillota</taxon>
        <taxon>Bacilli</taxon>
        <taxon>Bacillales</taxon>
        <taxon>Bacillaceae</taxon>
        <taxon>Cytobacillus</taxon>
    </lineage>
</organism>
<dbReference type="PROSITE" id="PS51257">
    <property type="entry name" value="PROKAR_LIPOPROTEIN"/>
    <property type="match status" value="1"/>
</dbReference>
<dbReference type="Gene3D" id="3.60.15.10">
    <property type="entry name" value="Ribonuclease Z/Hydroxyacylglutathione hydrolase-like"/>
    <property type="match status" value="1"/>
</dbReference>
<keyword evidence="2" id="KW-0378">Hydrolase</keyword>
<proteinExistence type="predicted"/>
<sequence>MRQTIIIIIGICFLLTGCTGDTTNQSIKPRSLENNSNLQAHFINVGQADSTLLQFSDSEKEYNILIDAGDFNSNEVIEYLQEQNIQHLDLAIGTHPDADHIGQLDKVIEFVDVYEVWLSGNLSTSKVFQRVLEAIDHYEVDYYEPRAGEEFEIGPLRIEVLYPEKITGNTNEESISMKLSYDEINFIFTGDASKSNEMEMIQAGFDLNAEILHLGHHGSATSTSEDFLNHVNPEVAIYSAGKDNSYGHPDKEVISAVKNRDISLYGTDVDGTIIIHTNGNTFEVETMPSDTDSETQVEEASSCININRASVDELQNIIHIGKDRAKQLIEQRPYVSLNDLEKINGIGEARMADILDEGLACLGG</sequence>
<dbReference type="InterPro" id="IPR052159">
    <property type="entry name" value="Competence_DNA_uptake"/>
</dbReference>
<dbReference type="InterPro" id="IPR036866">
    <property type="entry name" value="RibonucZ/Hydroxyglut_hydro"/>
</dbReference>
<dbReference type="Gene3D" id="1.10.150.320">
    <property type="entry name" value="Photosystem II 12 kDa extrinsic protein"/>
    <property type="match status" value="1"/>
</dbReference>
<comment type="caution">
    <text evidence="2">The sequence shown here is derived from an EMBL/GenBank/DDBJ whole genome shotgun (WGS) entry which is preliminary data.</text>
</comment>
<accession>A0A2N0ZHR0</accession>
<dbReference type="AlphaFoldDB" id="A0A2N0ZHR0"/>
<keyword evidence="3" id="KW-1185">Reference proteome</keyword>
<dbReference type="RefSeq" id="WP_066198877.1">
    <property type="nucleotide sequence ID" value="NZ_JAFDQP010000004.1"/>
</dbReference>